<feature type="region of interest" description="Disordered" evidence="1">
    <location>
        <begin position="91"/>
        <end position="139"/>
    </location>
</feature>
<accession>A0A4Y7SJL5</accession>
<keyword evidence="3" id="KW-1185">Reference proteome</keyword>
<gene>
    <name evidence="2" type="ORF">FA13DRAFT_1523503</name>
</gene>
<sequence>MHLPALPPFLWGQIFDNACQDDGTTGLSLSSTSRDARTLSASHRYQSVQVIGWRQLLVFEGMFAKLSKEHQGVVNLYVELPSVFEAGYPDDVMWAPEDDSDGDDSYVPSEDGDGLSDESEEEDGDGSSDEAEGEEHDPSAVADALQLDPNAETSLECDPRPSFQAEGHLYTTLRRLLSACAHTLEIFTLRWKPLAAPQCGAAFILPEYLPKLKSLAVWQESVELYAPTPNTWEGHIARRELENRVISLPSLERLETNIPIAGNWPEHLPLESTQLRYATAPCVSVKHLHNLGTTQIRIFCDCAVCYPIEWLLSGVAFRAGEIDFEENWKEQVISDSTHPGFFLRDPTPSVEQSDESLTS</sequence>
<proteinExistence type="predicted"/>
<feature type="compositionally biased region" description="Acidic residues" evidence="1">
    <location>
        <begin position="96"/>
        <end position="135"/>
    </location>
</feature>
<evidence type="ECO:0000313" key="2">
    <source>
        <dbReference type="EMBL" id="TEB22080.1"/>
    </source>
</evidence>
<organism evidence="2 3">
    <name type="scientific">Coprinellus micaceus</name>
    <name type="common">Glistening ink-cap mushroom</name>
    <name type="synonym">Coprinus micaceus</name>
    <dbReference type="NCBI Taxonomy" id="71717"/>
    <lineage>
        <taxon>Eukaryota</taxon>
        <taxon>Fungi</taxon>
        <taxon>Dikarya</taxon>
        <taxon>Basidiomycota</taxon>
        <taxon>Agaricomycotina</taxon>
        <taxon>Agaricomycetes</taxon>
        <taxon>Agaricomycetidae</taxon>
        <taxon>Agaricales</taxon>
        <taxon>Agaricineae</taxon>
        <taxon>Psathyrellaceae</taxon>
        <taxon>Coprinellus</taxon>
    </lineage>
</organism>
<comment type="caution">
    <text evidence="2">The sequence shown here is derived from an EMBL/GenBank/DDBJ whole genome shotgun (WGS) entry which is preliminary data.</text>
</comment>
<feature type="compositionally biased region" description="Polar residues" evidence="1">
    <location>
        <begin position="349"/>
        <end position="359"/>
    </location>
</feature>
<feature type="region of interest" description="Disordered" evidence="1">
    <location>
        <begin position="339"/>
        <end position="359"/>
    </location>
</feature>
<protein>
    <submittedName>
        <fullName evidence="2">Uncharacterized protein</fullName>
    </submittedName>
</protein>
<evidence type="ECO:0000313" key="3">
    <source>
        <dbReference type="Proteomes" id="UP000298030"/>
    </source>
</evidence>
<dbReference type="AlphaFoldDB" id="A0A4Y7SJL5"/>
<dbReference type="OrthoDB" id="2748701at2759"/>
<reference evidence="2 3" key="1">
    <citation type="journal article" date="2019" name="Nat. Ecol. Evol.">
        <title>Megaphylogeny resolves global patterns of mushroom evolution.</title>
        <authorList>
            <person name="Varga T."/>
            <person name="Krizsan K."/>
            <person name="Foldi C."/>
            <person name="Dima B."/>
            <person name="Sanchez-Garcia M."/>
            <person name="Sanchez-Ramirez S."/>
            <person name="Szollosi G.J."/>
            <person name="Szarkandi J.G."/>
            <person name="Papp V."/>
            <person name="Albert L."/>
            <person name="Andreopoulos W."/>
            <person name="Angelini C."/>
            <person name="Antonin V."/>
            <person name="Barry K.W."/>
            <person name="Bougher N.L."/>
            <person name="Buchanan P."/>
            <person name="Buyck B."/>
            <person name="Bense V."/>
            <person name="Catcheside P."/>
            <person name="Chovatia M."/>
            <person name="Cooper J."/>
            <person name="Damon W."/>
            <person name="Desjardin D."/>
            <person name="Finy P."/>
            <person name="Geml J."/>
            <person name="Haridas S."/>
            <person name="Hughes K."/>
            <person name="Justo A."/>
            <person name="Karasinski D."/>
            <person name="Kautmanova I."/>
            <person name="Kiss B."/>
            <person name="Kocsube S."/>
            <person name="Kotiranta H."/>
            <person name="LaButti K.M."/>
            <person name="Lechner B.E."/>
            <person name="Liimatainen K."/>
            <person name="Lipzen A."/>
            <person name="Lukacs Z."/>
            <person name="Mihaltcheva S."/>
            <person name="Morgado L.N."/>
            <person name="Niskanen T."/>
            <person name="Noordeloos M.E."/>
            <person name="Ohm R.A."/>
            <person name="Ortiz-Santana B."/>
            <person name="Ovrebo C."/>
            <person name="Racz N."/>
            <person name="Riley R."/>
            <person name="Savchenko A."/>
            <person name="Shiryaev A."/>
            <person name="Soop K."/>
            <person name="Spirin V."/>
            <person name="Szebenyi C."/>
            <person name="Tomsovsky M."/>
            <person name="Tulloss R.E."/>
            <person name="Uehling J."/>
            <person name="Grigoriev I.V."/>
            <person name="Vagvolgyi C."/>
            <person name="Papp T."/>
            <person name="Martin F.M."/>
            <person name="Miettinen O."/>
            <person name="Hibbett D.S."/>
            <person name="Nagy L.G."/>
        </authorList>
    </citation>
    <scope>NUCLEOTIDE SEQUENCE [LARGE SCALE GENOMIC DNA]</scope>
    <source>
        <strain evidence="2 3">FP101781</strain>
    </source>
</reference>
<dbReference type="EMBL" id="QPFP01000097">
    <property type="protein sequence ID" value="TEB22080.1"/>
    <property type="molecule type" value="Genomic_DNA"/>
</dbReference>
<name>A0A4Y7SJL5_COPMI</name>
<evidence type="ECO:0000256" key="1">
    <source>
        <dbReference type="SAM" id="MobiDB-lite"/>
    </source>
</evidence>
<dbReference type="Proteomes" id="UP000298030">
    <property type="component" value="Unassembled WGS sequence"/>
</dbReference>